<dbReference type="OrthoDB" id="2124139at2759"/>
<reference evidence="1 2" key="1">
    <citation type="journal article" date="2019" name="New Phytol.">
        <title>Comparative genomics reveals unique wood-decay strategies and fruiting body development in the Schizophyllaceae.</title>
        <authorList>
            <person name="Almasi E."/>
            <person name="Sahu N."/>
            <person name="Krizsan K."/>
            <person name="Balint B."/>
            <person name="Kovacs G.M."/>
            <person name="Kiss B."/>
            <person name="Cseklye J."/>
            <person name="Drula E."/>
            <person name="Henrissat B."/>
            <person name="Nagy I."/>
            <person name="Chovatia M."/>
            <person name="Adam C."/>
            <person name="LaButti K."/>
            <person name="Lipzen A."/>
            <person name="Riley R."/>
            <person name="Grigoriev I.V."/>
            <person name="Nagy L.G."/>
        </authorList>
    </citation>
    <scope>NUCLEOTIDE SEQUENCE [LARGE SCALE GENOMIC DNA]</scope>
    <source>
        <strain evidence="1 2">NL-1724</strain>
    </source>
</reference>
<keyword evidence="2" id="KW-1185">Reference proteome</keyword>
<proteinExistence type="predicted"/>
<organism evidence="1 2">
    <name type="scientific">Schizophyllum amplum</name>
    <dbReference type="NCBI Taxonomy" id="97359"/>
    <lineage>
        <taxon>Eukaryota</taxon>
        <taxon>Fungi</taxon>
        <taxon>Dikarya</taxon>
        <taxon>Basidiomycota</taxon>
        <taxon>Agaricomycotina</taxon>
        <taxon>Agaricomycetes</taxon>
        <taxon>Agaricomycetidae</taxon>
        <taxon>Agaricales</taxon>
        <taxon>Schizophyllaceae</taxon>
        <taxon>Schizophyllum</taxon>
    </lineage>
</organism>
<accession>A0A550CP45</accession>
<evidence type="ECO:0000313" key="1">
    <source>
        <dbReference type="EMBL" id="TRM66524.1"/>
    </source>
</evidence>
<protein>
    <submittedName>
        <fullName evidence="1">Uncharacterized protein</fullName>
    </submittedName>
</protein>
<sequence>MESLRPFHGKAIALDIEDRLAPFPALFVINEQRLAVIDPDDAWYDASSVFHPVSGDVPSNICCSAPEQRCVCTDPRCDARLAVVEDLHPGEHELGWDCRGKHRKVPAGDERFRPQGWMFARTRTSQDVQMR</sequence>
<dbReference type="EMBL" id="VDMD01000003">
    <property type="protein sequence ID" value="TRM66524.1"/>
    <property type="molecule type" value="Genomic_DNA"/>
</dbReference>
<dbReference type="AlphaFoldDB" id="A0A550CP45"/>
<gene>
    <name evidence="1" type="ORF">BD626DRAFT_482927</name>
</gene>
<dbReference type="Proteomes" id="UP000320762">
    <property type="component" value="Unassembled WGS sequence"/>
</dbReference>
<evidence type="ECO:0000313" key="2">
    <source>
        <dbReference type="Proteomes" id="UP000320762"/>
    </source>
</evidence>
<comment type="caution">
    <text evidence="1">The sequence shown here is derived from an EMBL/GenBank/DDBJ whole genome shotgun (WGS) entry which is preliminary data.</text>
</comment>
<name>A0A550CP45_9AGAR</name>